<name>A0A7W9SQX1_ARMRO</name>
<dbReference type="Proteomes" id="UP000520814">
    <property type="component" value="Unassembled WGS sequence"/>
</dbReference>
<dbReference type="RefSeq" id="WP_281380256.1">
    <property type="nucleotide sequence ID" value="NZ_JACHGW010000002.1"/>
</dbReference>
<protein>
    <submittedName>
        <fullName evidence="2">Uncharacterized protein</fullName>
    </submittedName>
</protein>
<proteinExistence type="predicted"/>
<sequence>MLTLLTWIAPLVPYAGWLYLALFLGACLLVWFSRLPQTSRPSQL</sequence>
<comment type="caution">
    <text evidence="2">The sequence shown here is derived from an EMBL/GenBank/DDBJ whole genome shotgun (WGS) entry which is preliminary data.</text>
</comment>
<gene>
    <name evidence="2" type="ORF">HNQ39_002948</name>
</gene>
<dbReference type="AlphaFoldDB" id="A0A7W9SQX1"/>
<accession>A0A7W9SQX1</accession>
<evidence type="ECO:0000313" key="2">
    <source>
        <dbReference type="EMBL" id="MBB6051157.1"/>
    </source>
</evidence>
<dbReference type="EMBL" id="JACHGW010000002">
    <property type="protein sequence ID" value="MBB6051157.1"/>
    <property type="molecule type" value="Genomic_DNA"/>
</dbReference>
<keyword evidence="1" id="KW-0472">Membrane</keyword>
<evidence type="ECO:0000313" key="3">
    <source>
        <dbReference type="Proteomes" id="UP000520814"/>
    </source>
</evidence>
<reference evidence="2 3" key="1">
    <citation type="submission" date="2020-08" db="EMBL/GenBank/DDBJ databases">
        <title>Genomic Encyclopedia of Type Strains, Phase IV (KMG-IV): sequencing the most valuable type-strain genomes for metagenomic binning, comparative biology and taxonomic classification.</title>
        <authorList>
            <person name="Goeker M."/>
        </authorList>
    </citation>
    <scope>NUCLEOTIDE SEQUENCE [LARGE SCALE GENOMIC DNA]</scope>
    <source>
        <strain evidence="2 3">DSM 23562</strain>
    </source>
</reference>
<organism evidence="2 3">
    <name type="scientific">Armatimonas rosea</name>
    <dbReference type="NCBI Taxonomy" id="685828"/>
    <lineage>
        <taxon>Bacteria</taxon>
        <taxon>Bacillati</taxon>
        <taxon>Armatimonadota</taxon>
        <taxon>Armatimonadia</taxon>
        <taxon>Armatimonadales</taxon>
        <taxon>Armatimonadaceae</taxon>
        <taxon>Armatimonas</taxon>
    </lineage>
</organism>
<keyword evidence="3" id="KW-1185">Reference proteome</keyword>
<feature type="transmembrane region" description="Helical" evidence="1">
    <location>
        <begin position="12"/>
        <end position="32"/>
    </location>
</feature>
<keyword evidence="1" id="KW-0812">Transmembrane</keyword>
<evidence type="ECO:0000256" key="1">
    <source>
        <dbReference type="SAM" id="Phobius"/>
    </source>
</evidence>
<keyword evidence="1" id="KW-1133">Transmembrane helix</keyword>